<dbReference type="Proteomes" id="UP000314294">
    <property type="component" value="Unassembled WGS sequence"/>
</dbReference>
<dbReference type="AlphaFoldDB" id="A0A4Z2EDX2"/>
<name>A0A4Z2EDX2_9TELE</name>
<gene>
    <name evidence="2" type="ORF">EYF80_062909</name>
</gene>
<evidence type="ECO:0000313" key="2">
    <source>
        <dbReference type="EMBL" id="TNN26948.1"/>
    </source>
</evidence>
<dbReference type="EMBL" id="SRLO01009195">
    <property type="protein sequence ID" value="TNN26948.1"/>
    <property type="molecule type" value="Genomic_DNA"/>
</dbReference>
<keyword evidence="3" id="KW-1185">Reference proteome</keyword>
<protein>
    <submittedName>
        <fullName evidence="2">Uncharacterized protein</fullName>
    </submittedName>
</protein>
<reference evidence="2 3" key="1">
    <citation type="submission" date="2019-03" db="EMBL/GenBank/DDBJ databases">
        <title>First draft genome of Liparis tanakae, snailfish: a comprehensive survey of snailfish specific genes.</title>
        <authorList>
            <person name="Kim W."/>
            <person name="Song I."/>
            <person name="Jeong J.-H."/>
            <person name="Kim D."/>
            <person name="Kim S."/>
            <person name="Ryu S."/>
            <person name="Song J.Y."/>
            <person name="Lee S.K."/>
        </authorList>
    </citation>
    <scope>NUCLEOTIDE SEQUENCE [LARGE SCALE GENOMIC DNA]</scope>
    <source>
        <tissue evidence="2">Muscle</tissue>
    </source>
</reference>
<proteinExistence type="predicted"/>
<organism evidence="2 3">
    <name type="scientific">Liparis tanakae</name>
    <name type="common">Tanaka's snailfish</name>
    <dbReference type="NCBI Taxonomy" id="230148"/>
    <lineage>
        <taxon>Eukaryota</taxon>
        <taxon>Metazoa</taxon>
        <taxon>Chordata</taxon>
        <taxon>Craniata</taxon>
        <taxon>Vertebrata</taxon>
        <taxon>Euteleostomi</taxon>
        <taxon>Actinopterygii</taxon>
        <taxon>Neopterygii</taxon>
        <taxon>Teleostei</taxon>
        <taxon>Neoteleostei</taxon>
        <taxon>Acanthomorphata</taxon>
        <taxon>Eupercaria</taxon>
        <taxon>Perciformes</taxon>
        <taxon>Cottioidei</taxon>
        <taxon>Cottales</taxon>
        <taxon>Liparidae</taxon>
        <taxon>Liparis</taxon>
    </lineage>
</organism>
<feature type="region of interest" description="Disordered" evidence="1">
    <location>
        <begin position="56"/>
        <end position="78"/>
    </location>
</feature>
<accession>A0A4Z2EDX2</accession>
<feature type="region of interest" description="Disordered" evidence="1">
    <location>
        <begin position="1"/>
        <end position="24"/>
    </location>
</feature>
<evidence type="ECO:0000313" key="3">
    <source>
        <dbReference type="Proteomes" id="UP000314294"/>
    </source>
</evidence>
<feature type="compositionally biased region" description="Basic residues" evidence="1">
    <location>
        <begin position="57"/>
        <end position="66"/>
    </location>
</feature>
<sequence>MKRGGGLWEEEGEEEGRWAVGGRGRGGLWEEEEREKWAEEEERWAVGRRGRGEVGCGRKRKGGRLKREREEDEGEEQHFEDLSLPLPVLFMQFVHYCLR</sequence>
<comment type="caution">
    <text evidence="2">The sequence shown here is derived from an EMBL/GenBank/DDBJ whole genome shotgun (WGS) entry which is preliminary data.</text>
</comment>
<evidence type="ECO:0000256" key="1">
    <source>
        <dbReference type="SAM" id="MobiDB-lite"/>
    </source>
</evidence>